<proteinExistence type="predicted"/>
<dbReference type="AlphaFoldDB" id="A0A310SB67"/>
<feature type="region of interest" description="Disordered" evidence="1">
    <location>
        <begin position="1"/>
        <end position="22"/>
    </location>
</feature>
<dbReference type="EMBL" id="KQ761797">
    <property type="protein sequence ID" value="OAD56802.1"/>
    <property type="molecule type" value="Genomic_DNA"/>
</dbReference>
<protein>
    <submittedName>
        <fullName evidence="2">Uncharacterized protein</fullName>
    </submittedName>
</protein>
<organism evidence="2 3">
    <name type="scientific">Eufriesea mexicana</name>
    <dbReference type="NCBI Taxonomy" id="516756"/>
    <lineage>
        <taxon>Eukaryota</taxon>
        <taxon>Metazoa</taxon>
        <taxon>Ecdysozoa</taxon>
        <taxon>Arthropoda</taxon>
        <taxon>Hexapoda</taxon>
        <taxon>Insecta</taxon>
        <taxon>Pterygota</taxon>
        <taxon>Neoptera</taxon>
        <taxon>Endopterygota</taxon>
        <taxon>Hymenoptera</taxon>
        <taxon>Apocrita</taxon>
        <taxon>Aculeata</taxon>
        <taxon>Apoidea</taxon>
        <taxon>Anthophila</taxon>
        <taxon>Apidae</taxon>
        <taxon>Eufriesea</taxon>
    </lineage>
</organism>
<dbReference type="Proteomes" id="UP000250275">
    <property type="component" value="Unassembled WGS sequence"/>
</dbReference>
<keyword evidence="3" id="KW-1185">Reference proteome</keyword>
<name>A0A310SB67_9HYME</name>
<sequence length="76" mass="8601">MSAERRSKEEKEKENIKENTKDRSMSLLLTIAETSPTIFPVVKIKLYASLNKIPRRVTVIGDEPLDSENTSLPITV</sequence>
<evidence type="ECO:0000313" key="2">
    <source>
        <dbReference type="EMBL" id="OAD56802.1"/>
    </source>
</evidence>
<reference evidence="2 3" key="1">
    <citation type="submission" date="2015-07" db="EMBL/GenBank/DDBJ databases">
        <title>The genome of Eufriesea mexicana.</title>
        <authorList>
            <person name="Pan H."/>
            <person name="Kapheim K."/>
        </authorList>
    </citation>
    <scope>NUCLEOTIDE SEQUENCE [LARGE SCALE GENOMIC DNA]</scope>
    <source>
        <strain evidence="2">0111107269</strain>
        <tissue evidence="2">Whole body</tissue>
    </source>
</reference>
<accession>A0A310SB67</accession>
<gene>
    <name evidence="2" type="ORF">WN48_02888</name>
</gene>
<evidence type="ECO:0000256" key="1">
    <source>
        <dbReference type="SAM" id="MobiDB-lite"/>
    </source>
</evidence>
<evidence type="ECO:0000313" key="3">
    <source>
        <dbReference type="Proteomes" id="UP000250275"/>
    </source>
</evidence>